<dbReference type="Proteomes" id="UP000680706">
    <property type="component" value="Chromosome"/>
</dbReference>
<evidence type="ECO:0000313" key="2">
    <source>
        <dbReference type="EMBL" id="QUS55383.1"/>
    </source>
</evidence>
<organism evidence="2 3">
    <name type="scientific">Pseudovibrio brasiliensis</name>
    <dbReference type="NCBI Taxonomy" id="1898042"/>
    <lineage>
        <taxon>Bacteria</taxon>
        <taxon>Pseudomonadati</taxon>
        <taxon>Pseudomonadota</taxon>
        <taxon>Alphaproteobacteria</taxon>
        <taxon>Hyphomicrobiales</taxon>
        <taxon>Stappiaceae</taxon>
        <taxon>Pseudovibrio</taxon>
    </lineage>
</organism>
<evidence type="ECO:0000313" key="3">
    <source>
        <dbReference type="Proteomes" id="UP000680706"/>
    </source>
</evidence>
<dbReference type="EMBL" id="CP074126">
    <property type="protein sequence ID" value="QUS55383.1"/>
    <property type="molecule type" value="Genomic_DNA"/>
</dbReference>
<sequence length="247" mass="28088">MSLTDVFGTLSENNLQYSPLQKTEILRACKQAPIDNIGTQEPDEKEGNGLNQQLLALHMENVVSNFEFIVSHFPKTVFVQLARLKLQHLNLNAEIEKIERATQLVKDLDQVLATICSKDLNDPIKATKIEMVRLSQRFSESVSCYEDVLACAYERPSNLPPKSSNNEHTFNRSLFHEVAEIWEEGLAGEVSLGRDYREFFEAIVHPFQANPHVKELGLLASSRDMFKAHVKDWVASKASKIDYETMH</sequence>
<proteinExistence type="predicted"/>
<gene>
    <name evidence="2" type="ORF">KGB56_18960</name>
</gene>
<keyword evidence="3" id="KW-1185">Reference proteome</keyword>
<keyword evidence="1" id="KW-0175">Coiled coil</keyword>
<accession>A0ABX8AJX6</accession>
<protein>
    <submittedName>
        <fullName evidence="2">Uncharacterized protein</fullName>
    </submittedName>
</protein>
<feature type="coiled-coil region" evidence="1">
    <location>
        <begin position="81"/>
        <end position="111"/>
    </location>
</feature>
<evidence type="ECO:0000256" key="1">
    <source>
        <dbReference type="SAM" id="Coils"/>
    </source>
</evidence>
<name>A0ABX8AJX6_9HYPH</name>
<reference evidence="2 3" key="1">
    <citation type="journal article" date="2021" name="Angew. Chem. Int. Ed. Engl.">
        <title>A novel family of nonribosomal peptides modulate collective behavior in Pseudovibrio bacteria isolated from marine sponges.</title>
        <authorList>
            <person name="Ioca L.P."/>
            <person name="Dai Y."/>
            <person name="Kunakom S."/>
            <person name="Diaz-Espinosa J."/>
            <person name="Krunic A."/>
            <person name="Crnkovic C.M."/>
            <person name="Orjala J."/>
            <person name="Sanchez L.M."/>
            <person name="Ferreira A.G."/>
            <person name="Berlinck R.G.S."/>
            <person name="Eustaquio A.S."/>
        </authorList>
    </citation>
    <scope>NUCLEOTIDE SEQUENCE [LARGE SCALE GENOMIC DNA]</scope>
    <source>
        <strain evidence="2 3">Ab134</strain>
    </source>
</reference>
<dbReference type="RefSeq" id="WP_075698009.1">
    <property type="nucleotide sequence ID" value="NZ_CP074126.1"/>
</dbReference>